<dbReference type="SUPFAM" id="SSF81383">
    <property type="entry name" value="F-box domain"/>
    <property type="match status" value="1"/>
</dbReference>
<dbReference type="Proteomes" id="UP001497516">
    <property type="component" value="Chromosome 8"/>
</dbReference>
<dbReference type="PANTHER" id="PTHR35546:SF128">
    <property type="entry name" value="F-BOX ASSOCIATED DOMAIN-CONTAINING PROTEIN"/>
    <property type="match status" value="1"/>
</dbReference>
<protein>
    <recommendedName>
        <fullName evidence="6">F-box domain-containing protein</fullName>
    </recommendedName>
</protein>
<evidence type="ECO:0000256" key="1">
    <source>
        <dbReference type="SAM" id="MobiDB-lite"/>
    </source>
</evidence>
<evidence type="ECO:0000313" key="4">
    <source>
        <dbReference type="EMBL" id="CAL1409578.1"/>
    </source>
</evidence>
<reference evidence="4 5" key="1">
    <citation type="submission" date="2024-04" db="EMBL/GenBank/DDBJ databases">
        <authorList>
            <person name="Fracassetti M."/>
        </authorList>
    </citation>
    <scope>NUCLEOTIDE SEQUENCE [LARGE SCALE GENOMIC DNA]</scope>
</reference>
<dbReference type="InterPro" id="IPR036047">
    <property type="entry name" value="F-box-like_dom_sf"/>
</dbReference>
<dbReference type="InterPro" id="IPR056592">
    <property type="entry name" value="Beta-prop_At3g26010-like"/>
</dbReference>
<name>A0AAV2GFU7_9ROSI</name>
<dbReference type="Pfam" id="PF00646">
    <property type="entry name" value="F-box"/>
    <property type="match status" value="1"/>
</dbReference>
<dbReference type="Pfam" id="PF24750">
    <property type="entry name" value="b-prop_At3g26010-like"/>
    <property type="match status" value="1"/>
</dbReference>
<dbReference type="EMBL" id="OZ034821">
    <property type="protein sequence ID" value="CAL1409578.1"/>
    <property type="molecule type" value="Genomic_DNA"/>
</dbReference>
<accession>A0AAV2GFU7</accession>
<sequence length="502" mass="57936">MAAERCRNSDYDRPLGRRKRRRISSDARINKLGDDLLVEILFRLHPRIACRCKLVCQLWRSVISAASFNRRLVSRLQTMSPNDLKLMVLSFIPPMPNGVEDRDALKVLDCDRDLVLCGFWDTENMDKKHDRSYLVCNPFTKQWNALPLAPRKLAAYHSSVSRLVCEPSGYRFRVVCMYLRVIPSSSIRLDLFCSESGKWTKDALVRDSHSKLTRKSLVSCNGELFWTYFEPHPMDVKSLAVFNPFRLDLPPTSIDVSAFLAKPQWAITVCQDALHLVVQENRRCPVRVSVWRLEKDRKSWRKQCEGLVNLKTKCGNYEARGFYQPFLHPQKPEIVFFNLLDVYNYGNVVFCCDLRRGELELFTKLEERPEASHFMVFNPRASSWFTPIPEFEKARGNHKSGDQPTSSFNNEQCSIRHGVPTKSLLLTDSNSKVRRAARPVRQNLQGLVSKQQCSNSSLTQRGWMNVDGCPRPKFLRRPEKEQPTDGWTEENGGHNPMSLNGF</sequence>
<dbReference type="Gene3D" id="1.20.1280.50">
    <property type="match status" value="1"/>
</dbReference>
<feature type="domain" description="F-box" evidence="2">
    <location>
        <begin position="30"/>
        <end position="69"/>
    </location>
</feature>
<proteinExistence type="predicted"/>
<dbReference type="AlphaFoldDB" id="A0AAV2GFU7"/>
<feature type="domain" description="F-box protein At3g26010-like beta-propeller" evidence="3">
    <location>
        <begin position="83"/>
        <end position="364"/>
    </location>
</feature>
<dbReference type="InterPro" id="IPR055290">
    <property type="entry name" value="At3g26010-like"/>
</dbReference>
<evidence type="ECO:0000259" key="3">
    <source>
        <dbReference type="Pfam" id="PF24750"/>
    </source>
</evidence>
<organism evidence="4 5">
    <name type="scientific">Linum trigynum</name>
    <dbReference type="NCBI Taxonomy" id="586398"/>
    <lineage>
        <taxon>Eukaryota</taxon>
        <taxon>Viridiplantae</taxon>
        <taxon>Streptophyta</taxon>
        <taxon>Embryophyta</taxon>
        <taxon>Tracheophyta</taxon>
        <taxon>Spermatophyta</taxon>
        <taxon>Magnoliopsida</taxon>
        <taxon>eudicotyledons</taxon>
        <taxon>Gunneridae</taxon>
        <taxon>Pentapetalae</taxon>
        <taxon>rosids</taxon>
        <taxon>fabids</taxon>
        <taxon>Malpighiales</taxon>
        <taxon>Linaceae</taxon>
        <taxon>Linum</taxon>
    </lineage>
</organism>
<keyword evidence="5" id="KW-1185">Reference proteome</keyword>
<evidence type="ECO:0000259" key="2">
    <source>
        <dbReference type="Pfam" id="PF00646"/>
    </source>
</evidence>
<evidence type="ECO:0000313" key="5">
    <source>
        <dbReference type="Proteomes" id="UP001497516"/>
    </source>
</evidence>
<dbReference type="PANTHER" id="PTHR35546">
    <property type="entry name" value="F-BOX PROTEIN INTERACTION DOMAIN PROTEIN-RELATED"/>
    <property type="match status" value="1"/>
</dbReference>
<feature type="region of interest" description="Disordered" evidence="1">
    <location>
        <begin position="469"/>
        <end position="502"/>
    </location>
</feature>
<dbReference type="InterPro" id="IPR001810">
    <property type="entry name" value="F-box_dom"/>
</dbReference>
<evidence type="ECO:0008006" key="6">
    <source>
        <dbReference type="Google" id="ProtNLM"/>
    </source>
</evidence>
<gene>
    <name evidence="4" type="ORF">LTRI10_LOCUS49063</name>
</gene>